<dbReference type="Proteomes" id="UP000001849">
    <property type="component" value="Segment"/>
</dbReference>
<evidence type="ECO:0000313" key="1">
    <source>
        <dbReference type="EMBL" id="ACH62234.1"/>
    </source>
</evidence>
<dbReference type="RefSeq" id="YP_002225144.1">
    <property type="nucleotide sequence ID" value="NC_011273.1"/>
</dbReference>
<keyword evidence="2" id="KW-1185">Reference proteome</keyword>
<sequence length="73" mass="8394">MAHTIVDQLANTYSPISSLLTINEKTILINVLDAVNESRERAGESGYLFLFRGSIEDVKMSRVLRPLNDRWWK</sequence>
<proteinExistence type="predicted"/>
<reference evidence="1 2" key="1">
    <citation type="submission" date="2008-06" db="EMBL/GenBank/DDBJ databases">
        <authorList>
            <person name="Smith A.L."/>
            <person name="Paladin E.C."/>
            <person name="Jacobs-Sera D."/>
            <person name="Hendirx R.W."/>
            <person name="Hatfull G.F."/>
        </authorList>
    </citation>
    <scope>NUCLEOTIDE SEQUENCE [LARGE SCALE GENOMIC DNA]</scope>
</reference>
<evidence type="ECO:0000313" key="2">
    <source>
        <dbReference type="Proteomes" id="UP000001849"/>
    </source>
</evidence>
<name>B5LJN7_9CAUD</name>
<organism evidence="1 2">
    <name type="scientific">Mycobacterium phage Myrna</name>
    <dbReference type="NCBI Taxonomy" id="546805"/>
    <lineage>
        <taxon>Viruses</taxon>
        <taxon>Duplodnaviria</taxon>
        <taxon>Heunggongvirae</taxon>
        <taxon>Uroviricota</taxon>
        <taxon>Caudoviricetes</taxon>
        <taxon>Ceeclamvirinae</taxon>
        <taxon>Myrnavirus</taxon>
        <taxon>Myrnavirus myrna</taxon>
    </lineage>
</organism>
<dbReference type="EMBL" id="EU826466">
    <property type="protein sequence ID" value="ACH62234.1"/>
    <property type="molecule type" value="Genomic_DNA"/>
</dbReference>
<accession>B5LJN7</accession>
<protein>
    <submittedName>
        <fullName evidence="1">Uncharacterized protein</fullName>
    </submittedName>
</protein>
<gene>
    <name evidence="1" type="primary">267</name>
    <name evidence="1" type="ORF">MYRNA_267</name>
</gene>
<dbReference type="GeneID" id="6920727"/>
<dbReference type="KEGG" id="vg:6920727"/>